<dbReference type="InterPro" id="IPR013446">
    <property type="entry name" value="G1P_cyt_trans-like"/>
</dbReference>
<dbReference type="EMBL" id="VSSQ01059594">
    <property type="protein sequence ID" value="MPN13132.1"/>
    <property type="molecule type" value="Genomic_DNA"/>
</dbReference>
<keyword evidence="2" id="KW-0808">Transferase</keyword>
<reference evidence="2" key="1">
    <citation type="submission" date="2019-08" db="EMBL/GenBank/DDBJ databases">
        <authorList>
            <person name="Kucharzyk K."/>
            <person name="Murdoch R.W."/>
            <person name="Higgins S."/>
            <person name="Loffler F."/>
        </authorList>
    </citation>
    <scope>NUCLEOTIDE SEQUENCE</scope>
</reference>
<evidence type="ECO:0000259" key="1">
    <source>
        <dbReference type="Pfam" id="PF00483"/>
    </source>
</evidence>
<proteinExistence type="predicted"/>
<protein>
    <submittedName>
        <fullName evidence="2">Glucose-1-phosphate cytidylyltransferase</fullName>
        <ecNumber evidence="2">2.7.7.33</ecNumber>
    </submittedName>
</protein>
<accession>A0A645FHY2</accession>
<dbReference type="SUPFAM" id="SSF53448">
    <property type="entry name" value="Nucleotide-diphospho-sugar transferases"/>
    <property type="match status" value="1"/>
</dbReference>
<organism evidence="2">
    <name type="scientific">bioreactor metagenome</name>
    <dbReference type="NCBI Taxonomy" id="1076179"/>
    <lineage>
        <taxon>unclassified sequences</taxon>
        <taxon>metagenomes</taxon>
        <taxon>ecological metagenomes</taxon>
    </lineage>
</organism>
<feature type="domain" description="Nucleotidyl transferase" evidence="1">
    <location>
        <begin position="22"/>
        <end position="98"/>
    </location>
</feature>
<dbReference type="Pfam" id="PF00483">
    <property type="entry name" value="NTP_transferase"/>
    <property type="match status" value="1"/>
</dbReference>
<gene>
    <name evidence="2" type="primary">rfbF_7</name>
    <name evidence="2" type="ORF">SDC9_160452</name>
</gene>
<keyword evidence="2" id="KW-0548">Nucleotidyltransferase</keyword>
<dbReference type="EC" id="2.7.7.33" evidence="2"/>
<name>A0A645FHY2_9ZZZZ</name>
<dbReference type="PANTHER" id="PTHR47183">
    <property type="entry name" value="GLUCOSE-1-PHOSPHATE CYTIDYLYLTRANSFERASE-RELATED"/>
    <property type="match status" value="1"/>
</dbReference>
<dbReference type="InterPro" id="IPR029044">
    <property type="entry name" value="Nucleotide-diphossugar_trans"/>
</dbReference>
<sequence length="167" mass="18900">MTLADTGIDTMTGGRVRRASRYLAPDDREFFLTYGDGVADIDVGALLEFHRASGKPLTISAVHPEGRFGEMKLDGNRVAGFEEKPPRSENFINGGFMVVDRAFLPRYLDGEDCYFEAAPMREAIAAGDLAAFRHEGFWQCMDTPREHRMLNTLWSSGRAPWTKYWRE</sequence>
<dbReference type="InterPro" id="IPR005835">
    <property type="entry name" value="NTP_transferase_dom"/>
</dbReference>
<evidence type="ECO:0000313" key="2">
    <source>
        <dbReference type="EMBL" id="MPN13132.1"/>
    </source>
</evidence>
<dbReference type="AlphaFoldDB" id="A0A645FHY2"/>
<dbReference type="Gene3D" id="3.90.550.10">
    <property type="entry name" value="Spore Coat Polysaccharide Biosynthesis Protein SpsA, Chain A"/>
    <property type="match status" value="1"/>
</dbReference>
<dbReference type="PANTHER" id="PTHR47183:SF1">
    <property type="entry name" value="GLUCOSE-1-PHOSPHATE CYTIDYLYLTRANSFERASE"/>
    <property type="match status" value="1"/>
</dbReference>
<dbReference type="GO" id="GO:0047343">
    <property type="term" value="F:glucose-1-phosphate cytidylyltransferase activity"/>
    <property type="evidence" value="ECO:0007669"/>
    <property type="project" value="UniProtKB-EC"/>
</dbReference>
<comment type="caution">
    <text evidence="2">The sequence shown here is derived from an EMBL/GenBank/DDBJ whole genome shotgun (WGS) entry which is preliminary data.</text>
</comment>